<evidence type="ECO:0000313" key="1">
    <source>
        <dbReference type="EMBL" id="CAE7211591.1"/>
    </source>
</evidence>
<dbReference type="OrthoDB" id="9991036at2759"/>
<reference evidence="1" key="1">
    <citation type="submission" date="2021-02" db="EMBL/GenBank/DDBJ databases">
        <authorList>
            <person name="Dougan E. K."/>
            <person name="Rhodes N."/>
            <person name="Thang M."/>
            <person name="Chan C."/>
        </authorList>
    </citation>
    <scope>NUCLEOTIDE SEQUENCE</scope>
</reference>
<comment type="caution">
    <text evidence="1">The sequence shown here is derived from an EMBL/GenBank/DDBJ whole genome shotgun (WGS) entry which is preliminary data.</text>
</comment>
<protein>
    <submittedName>
        <fullName evidence="1">Uncharacterized protein</fullName>
    </submittedName>
</protein>
<feature type="non-terminal residue" evidence="1">
    <location>
        <position position="247"/>
    </location>
</feature>
<dbReference type="SUPFAM" id="SSF53335">
    <property type="entry name" value="S-adenosyl-L-methionine-dependent methyltransferases"/>
    <property type="match status" value="1"/>
</dbReference>
<evidence type="ECO:0000313" key="2">
    <source>
        <dbReference type="Proteomes" id="UP000601435"/>
    </source>
</evidence>
<accession>A0A812JV97</accession>
<name>A0A812JV97_9DINO</name>
<dbReference type="Proteomes" id="UP000601435">
    <property type="component" value="Unassembled WGS sequence"/>
</dbReference>
<dbReference type="InterPro" id="IPR029063">
    <property type="entry name" value="SAM-dependent_MTases_sf"/>
</dbReference>
<organism evidence="1 2">
    <name type="scientific">Symbiodinium necroappetens</name>
    <dbReference type="NCBI Taxonomy" id="1628268"/>
    <lineage>
        <taxon>Eukaryota</taxon>
        <taxon>Sar</taxon>
        <taxon>Alveolata</taxon>
        <taxon>Dinophyceae</taxon>
        <taxon>Suessiales</taxon>
        <taxon>Symbiodiniaceae</taxon>
        <taxon>Symbiodinium</taxon>
    </lineage>
</organism>
<dbReference type="AlphaFoldDB" id="A0A812JV97"/>
<gene>
    <name evidence="1" type="ORF">SNEC2469_LOCUS2177</name>
</gene>
<dbReference type="EMBL" id="CAJNJA010006533">
    <property type="protein sequence ID" value="CAE7211591.1"/>
    <property type="molecule type" value="Genomic_DNA"/>
</dbReference>
<keyword evidence="2" id="KW-1185">Reference proteome</keyword>
<dbReference type="Gene3D" id="3.40.50.150">
    <property type="entry name" value="Vaccinia Virus protein VP39"/>
    <property type="match status" value="1"/>
</dbReference>
<sequence length="247" mass="27545">DAPKVASRASDLQFPQAWISHSTNECVQTETERTRTEAWDATMAGRIEKWAKKEGIQPSGPGSTVEATAKVRPFLREVFDKLKIRTFLDVPCGDMTWMPGVEYMGGDISPSLVASNLRSFASDAKFANRFAVFDITCMIPPKVDMIHTRDVFIHLDSNLSMQALRNFERSGSKYVAIPNWPSLDGSSNEYHPKGQAYDNVHRYNLELPPYCLPSPMYSSQNLGTDGLNLLGVWELPALGRGTRPGCR</sequence>
<proteinExistence type="predicted"/>